<feature type="compositionally biased region" description="Pro residues" evidence="5">
    <location>
        <begin position="569"/>
        <end position="581"/>
    </location>
</feature>
<comment type="subcellular location">
    <subcellularLocation>
        <location evidence="1">Nucleus</location>
    </subcellularLocation>
</comment>
<evidence type="ECO:0000256" key="5">
    <source>
        <dbReference type="SAM" id="MobiDB-lite"/>
    </source>
</evidence>
<evidence type="ECO:0000256" key="4">
    <source>
        <dbReference type="ARBA" id="ARBA00023242"/>
    </source>
</evidence>
<dbReference type="InterPro" id="IPR022043">
    <property type="entry name" value="CAF1A_DD"/>
</dbReference>
<evidence type="ECO:0000313" key="7">
    <source>
        <dbReference type="EMBL" id="KZT59825.1"/>
    </source>
</evidence>
<evidence type="ECO:0000256" key="1">
    <source>
        <dbReference type="ARBA" id="ARBA00004123"/>
    </source>
</evidence>
<dbReference type="Pfam" id="PF12253">
    <property type="entry name" value="CAF1A_dimeriz"/>
    <property type="match status" value="1"/>
</dbReference>
<feature type="compositionally biased region" description="Acidic residues" evidence="5">
    <location>
        <begin position="519"/>
        <end position="534"/>
    </location>
</feature>
<proteinExistence type="predicted"/>
<reference evidence="7 8" key="1">
    <citation type="journal article" date="2016" name="Mol. Biol. Evol.">
        <title>Comparative Genomics of Early-Diverging Mushroom-Forming Fungi Provides Insights into the Origins of Lignocellulose Decay Capabilities.</title>
        <authorList>
            <person name="Nagy L.G."/>
            <person name="Riley R."/>
            <person name="Tritt A."/>
            <person name="Adam C."/>
            <person name="Daum C."/>
            <person name="Floudas D."/>
            <person name="Sun H."/>
            <person name="Yadav J.S."/>
            <person name="Pangilinan J."/>
            <person name="Larsson K.H."/>
            <person name="Matsuura K."/>
            <person name="Barry K."/>
            <person name="Labutti K."/>
            <person name="Kuo R."/>
            <person name="Ohm R.A."/>
            <person name="Bhattacharya S.S."/>
            <person name="Shirouzu T."/>
            <person name="Yoshinaga Y."/>
            <person name="Martin F.M."/>
            <person name="Grigoriev I.V."/>
            <person name="Hibbett D.S."/>
        </authorList>
    </citation>
    <scope>NUCLEOTIDE SEQUENCE [LARGE SCALE GENOMIC DNA]</scope>
    <source>
        <strain evidence="7 8">HHB12733</strain>
    </source>
</reference>
<feature type="region of interest" description="Disordered" evidence="5">
    <location>
        <begin position="518"/>
        <end position="599"/>
    </location>
</feature>
<evidence type="ECO:0000259" key="6">
    <source>
        <dbReference type="Pfam" id="PF12253"/>
    </source>
</evidence>
<feature type="region of interest" description="Disordered" evidence="5">
    <location>
        <begin position="652"/>
        <end position="701"/>
    </location>
</feature>
<dbReference type="PANTHER" id="PTHR15272:SF0">
    <property type="entry name" value="CHROMATIN ASSEMBLY FACTOR 1 SUBUNIT A"/>
    <property type="match status" value="1"/>
</dbReference>
<gene>
    <name evidence="7" type="ORF">CALCODRAFT_515915</name>
</gene>
<keyword evidence="4" id="KW-0539">Nucleus</keyword>
<feature type="compositionally biased region" description="Acidic residues" evidence="5">
    <location>
        <begin position="544"/>
        <end position="566"/>
    </location>
</feature>
<feature type="domain" description="Chromatin assembly factor 1 subunit A dimerization" evidence="6">
    <location>
        <begin position="477"/>
        <end position="549"/>
    </location>
</feature>
<feature type="compositionally biased region" description="Polar residues" evidence="5">
    <location>
        <begin position="271"/>
        <end position="280"/>
    </location>
</feature>
<evidence type="ECO:0000256" key="2">
    <source>
        <dbReference type="ARBA" id="ARBA00022763"/>
    </source>
</evidence>
<dbReference type="GO" id="GO:0006281">
    <property type="term" value="P:DNA repair"/>
    <property type="evidence" value="ECO:0007669"/>
    <property type="project" value="UniProtKB-KW"/>
</dbReference>
<dbReference type="AlphaFoldDB" id="A0A165HW57"/>
<dbReference type="InParanoid" id="A0A165HW57"/>
<keyword evidence="3" id="KW-0234">DNA repair</keyword>
<dbReference type="EMBL" id="KV423937">
    <property type="protein sequence ID" value="KZT59825.1"/>
    <property type="molecule type" value="Genomic_DNA"/>
</dbReference>
<accession>A0A165HW57</accession>
<feature type="compositionally biased region" description="Low complexity" evidence="5">
    <location>
        <begin position="675"/>
        <end position="693"/>
    </location>
</feature>
<feature type="compositionally biased region" description="Basic and acidic residues" evidence="5">
    <location>
        <begin position="248"/>
        <end position="260"/>
    </location>
</feature>
<dbReference type="GO" id="GO:0006334">
    <property type="term" value="P:nucleosome assembly"/>
    <property type="evidence" value="ECO:0007669"/>
    <property type="project" value="TreeGrafter"/>
</dbReference>
<dbReference type="OrthoDB" id="440676at2759"/>
<dbReference type="Proteomes" id="UP000076842">
    <property type="component" value="Unassembled WGS sequence"/>
</dbReference>
<dbReference type="GO" id="GO:0033186">
    <property type="term" value="C:CAF-1 complex"/>
    <property type="evidence" value="ECO:0007669"/>
    <property type="project" value="TreeGrafter"/>
</dbReference>
<organism evidence="7 8">
    <name type="scientific">Calocera cornea HHB12733</name>
    <dbReference type="NCBI Taxonomy" id="1353952"/>
    <lineage>
        <taxon>Eukaryota</taxon>
        <taxon>Fungi</taxon>
        <taxon>Dikarya</taxon>
        <taxon>Basidiomycota</taxon>
        <taxon>Agaricomycotina</taxon>
        <taxon>Dacrymycetes</taxon>
        <taxon>Dacrymycetales</taxon>
        <taxon>Dacrymycetaceae</taxon>
        <taxon>Calocera</taxon>
    </lineage>
</organism>
<dbReference type="PANTHER" id="PTHR15272">
    <property type="entry name" value="CHROMATIN ASSEMBLY FACTOR 1 SUBUNIT A CAF-1 SUBUNIT A"/>
    <property type="match status" value="1"/>
</dbReference>
<dbReference type="STRING" id="1353952.A0A165HW57"/>
<protein>
    <recommendedName>
        <fullName evidence="6">Chromatin assembly factor 1 subunit A dimerization domain-containing protein</fullName>
    </recommendedName>
</protein>
<sequence length="791" mass="86779">MSRWPQPVTTLLHMTRTPNAKIPITIDLTTPVQTHVSDKPAALSTPDASKQPSLVELKAGKLVLKQRLLPLERMMTTLKEMVSFNEMLQSLISPLESIPEAHLPLVAKLAFESDKTVSALAKRMKGTLLPEMGMGSDEGEGGESEDSANLPLPVLEAAITSVGERVNYGVDDASAAMSLWRWEVKDFDMLPPEVREKANKRRADREQAKRDVVVLLDGLSEEERIKLLPNKEKAVARDLFKDAIARGVEKTPKSKEKENMTPEPTLKSLETPKTGQSTAESGKKTVIRPRKILDAEQLALAKEKQEKAAQKAEHKQKKGAEQAKAAATMTAWLGKGKGKSVIKAVATTSRLSSAKSDFDSNFKPFVVKKDVKLAPVNPFTPQKAKPKAEPIVLDSEGDIIMEDVRPLSAPKDLLFEFLAVVPSTRKTIRSTSTWRSAARYCVRDVMAQITEAEVIGDDRLVRQLRGRLTAGRNVPVKLLQFHDNVRPAYFGTWSKSSAAVGARAPFARDITTFDYSYDSGDDWNEEEEGGEDVMSDAGSATPELDSEEDDEFAGWMVDDDDVDEGEQPTSPPPDFDWPAPPPKRKPEAEKEQKTKRRKVVTPLIPYTKGPCFEETIGVCEHDAFHDYRIHFLNDAPFPLDPFAFVAPPMKPEGAASAAAGEQKIPPTGEQQPHPESSASATAAAESAAKSKGAVPPPKHPFPEQHLAALLQAIEGSTKPRPVLLEDLFSSFKHLGVKKNAIDAKLKEVCVKEKKVWKVLDEAWVCQRDSGQRQTLIVSQTSVGVGAPMTAA</sequence>
<dbReference type="GO" id="GO:0005634">
    <property type="term" value="C:nucleus"/>
    <property type="evidence" value="ECO:0007669"/>
    <property type="project" value="UniProtKB-SubCell"/>
</dbReference>
<evidence type="ECO:0000313" key="8">
    <source>
        <dbReference type="Proteomes" id="UP000076842"/>
    </source>
</evidence>
<name>A0A165HW57_9BASI</name>
<keyword evidence="8" id="KW-1185">Reference proteome</keyword>
<keyword evidence="2" id="KW-0227">DNA damage</keyword>
<evidence type="ECO:0000256" key="3">
    <source>
        <dbReference type="ARBA" id="ARBA00023204"/>
    </source>
</evidence>
<feature type="region of interest" description="Disordered" evidence="5">
    <location>
        <begin position="248"/>
        <end position="288"/>
    </location>
</feature>